<feature type="domain" description="Major facilitator superfamily (MFS) profile" evidence="9">
    <location>
        <begin position="26"/>
        <end position="482"/>
    </location>
</feature>
<keyword evidence="3" id="KW-0813">Transport</keyword>
<dbReference type="PROSITE" id="PS50850">
    <property type="entry name" value="MFS"/>
    <property type="match status" value="1"/>
</dbReference>
<gene>
    <name evidence="10" type="primary">HGT1_6</name>
    <name evidence="10" type="ORF">LSUB1_G004569</name>
</gene>
<sequence>MLTKAQTGTWMPAWVPESTIILSFLLMICAAVQSSTNGYDGSMLNGLNILPSYTDYFNLNAATTGLNTASVFIGGILGPLVSGVVSDRLGRRPAIFWGSLITLLGVLLQTAAQNVAMFVVARIILGFGTALSGIAGGVYLSETFPSRWRAWGVGLLNDFYYVGALIAAGITLGTGAWQSTWAWRLPSLFQGIFSVICILILPFIPESPRWLVHEGHFEEARVVVAQTNSNGNISDPVSVAVYKEIIDTLEWEKQEGRTMSPKEIIKTPVARKRLLIGMSAGPFSCIAGNIIASYYLGAELDSAGITDSLDQLKAVRHFKTDAWERLLTIQNVVLNVWCLGCCLAGTHLLAKWGRKPTAILSQCLLVVCLFIIGGLSKKYADNPDGASQSLVYGDVAVMFLFQGFYSIAWTPLLFLYPPEVMNYSIRANGLAFSQFALNALALVFVFIMPIGLANIGWKMYMVNASWDIVIVGLIVSFPSTTMPLLLILSLRPFFWIETKGKTLEEIDAIFEGEKHSSIPDVEEVRLGKAEIDVGAINVQVQEKIAFN</sequence>
<feature type="transmembrane region" description="Helical" evidence="7">
    <location>
        <begin position="435"/>
        <end position="456"/>
    </location>
</feature>
<evidence type="ECO:0000313" key="10">
    <source>
        <dbReference type="EMBL" id="TVY41560.1"/>
    </source>
</evidence>
<keyword evidence="4 7" id="KW-0812">Transmembrane</keyword>
<feature type="signal peptide" evidence="8">
    <location>
        <begin position="1"/>
        <end position="34"/>
    </location>
</feature>
<keyword evidence="5 7" id="KW-1133">Transmembrane helix</keyword>
<feature type="transmembrane region" description="Helical" evidence="7">
    <location>
        <begin position="468"/>
        <end position="490"/>
    </location>
</feature>
<feature type="transmembrane region" description="Helical" evidence="7">
    <location>
        <begin position="395"/>
        <end position="415"/>
    </location>
</feature>
<name>A0A8H8RVJ5_9HELO</name>
<dbReference type="PROSITE" id="PS00216">
    <property type="entry name" value="SUGAR_TRANSPORT_1"/>
    <property type="match status" value="1"/>
</dbReference>
<evidence type="ECO:0000256" key="1">
    <source>
        <dbReference type="ARBA" id="ARBA00004141"/>
    </source>
</evidence>
<protein>
    <submittedName>
        <fullName evidence="10">High-affinity glucose transporter</fullName>
    </submittedName>
</protein>
<feature type="transmembrane region" description="Helical" evidence="7">
    <location>
        <begin position="357"/>
        <end position="375"/>
    </location>
</feature>
<dbReference type="InterPro" id="IPR005829">
    <property type="entry name" value="Sugar_transporter_CS"/>
</dbReference>
<evidence type="ECO:0000256" key="8">
    <source>
        <dbReference type="SAM" id="SignalP"/>
    </source>
</evidence>
<dbReference type="PANTHER" id="PTHR48022">
    <property type="entry name" value="PLASTIDIC GLUCOSE TRANSPORTER 4"/>
    <property type="match status" value="1"/>
</dbReference>
<dbReference type="InterPro" id="IPR020846">
    <property type="entry name" value="MFS_dom"/>
</dbReference>
<keyword evidence="10" id="KW-0762">Sugar transport</keyword>
<evidence type="ECO:0000256" key="2">
    <source>
        <dbReference type="ARBA" id="ARBA00010992"/>
    </source>
</evidence>
<comment type="similarity">
    <text evidence="2">Belongs to the major facilitator superfamily. Sugar transporter (TC 2.A.1.1) family.</text>
</comment>
<feature type="transmembrane region" description="Helical" evidence="7">
    <location>
        <begin position="159"/>
        <end position="177"/>
    </location>
</feature>
<dbReference type="Proteomes" id="UP000462212">
    <property type="component" value="Unassembled WGS sequence"/>
</dbReference>
<comment type="caution">
    <text evidence="10">The sequence shown here is derived from an EMBL/GenBank/DDBJ whole genome shotgun (WGS) entry which is preliminary data.</text>
</comment>
<evidence type="ECO:0000259" key="9">
    <source>
        <dbReference type="PROSITE" id="PS50850"/>
    </source>
</evidence>
<accession>A0A8H8RVJ5</accession>
<feature type="transmembrane region" description="Helical" evidence="7">
    <location>
        <begin position="274"/>
        <end position="296"/>
    </location>
</feature>
<evidence type="ECO:0000256" key="5">
    <source>
        <dbReference type="ARBA" id="ARBA00022989"/>
    </source>
</evidence>
<dbReference type="InterPro" id="IPR050360">
    <property type="entry name" value="MFS_Sugar_Transporters"/>
</dbReference>
<feature type="transmembrane region" description="Helical" evidence="7">
    <location>
        <begin position="58"/>
        <end position="82"/>
    </location>
</feature>
<evidence type="ECO:0000256" key="3">
    <source>
        <dbReference type="ARBA" id="ARBA00022448"/>
    </source>
</evidence>
<evidence type="ECO:0000256" key="4">
    <source>
        <dbReference type="ARBA" id="ARBA00022692"/>
    </source>
</evidence>
<feature type="transmembrane region" description="Helical" evidence="7">
    <location>
        <begin position="94"/>
        <end position="112"/>
    </location>
</feature>
<dbReference type="GO" id="GO:0016020">
    <property type="term" value="C:membrane"/>
    <property type="evidence" value="ECO:0007669"/>
    <property type="project" value="UniProtKB-SubCell"/>
</dbReference>
<keyword evidence="11" id="KW-1185">Reference proteome</keyword>
<dbReference type="FunFam" id="1.20.1250.20:FF:000134">
    <property type="entry name" value="MFS sugar transporter protein"/>
    <property type="match status" value="1"/>
</dbReference>
<dbReference type="InterPro" id="IPR036259">
    <property type="entry name" value="MFS_trans_sf"/>
</dbReference>
<dbReference type="Gene3D" id="1.20.1250.20">
    <property type="entry name" value="MFS general substrate transporter like domains"/>
    <property type="match status" value="1"/>
</dbReference>
<dbReference type="GO" id="GO:0005351">
    <property type="term" value="F:carbohydrate:proton symporter activity"/>
    <property type="evidence" value="ECO:0007669"/>
    <property type="project" value="TreeGrafter"/>
</dbReference>
<dbReference type="EMBL" id="QGMJ01000132">
    <property type="protein sequence ID" value="TVY41560.1"/>
    <property type="molecule type" value="Genomic_DNA"/>
</dbReference>
<evidence type="ECO:0000256" key="7">
    <source>
        <dbReference type="SAM" id="Phobius"/>
    </source>
</evidence>
<dbReference type="InterPro" id="IPR005828">
    <property type="entry name" value="MFS_sugar_transport-like"/>
</dbReference>
<keyword evidence="6 7" id="KW-0472">Membrane</keyword>
<comment type="subcellular location">
    <subcellularLocation>
        <location evidence="1">Membrane</location>
        <topology evidence="1">Multi-pass membrane protein</topology>
    </subcellularLocation>
</comment>
<evidence type="ECO:0000256" key="6">
    <source>
        <dbReference type="ARBA" id="ARBA00023136"/>
    </source>
</evidence>
<reference evidence="10 11" key="1">
    <citation type="submission" date="2018-05" db="EMBL/GenBank/DDBJ databases">
        <title>Genome sequencing and assembly of the regulated plant pathogen Lachnellula willkommii and related sister species for the development of diagnostic species identification markers.</title>
        <authorList>
            <person name="Giroux E."/>
            <person name="Bilodeau G."/>
        </authorList>
    </citation>
    <scope>NUCLEOTIDE SEQUENCE [LARGE SCALE GENOMIC DNA]</scope>
    <source>
        <strain evidence="10 11">CBS 197.66</strain>
    </source>
</reference>
<keyword evidence="8" id="KW-0732">Signal</keyword>
<dbReference type="OrthoDB" id="4540492at2759"/>
<feature type="transmembrane region" description="Helical" evidence="7">
    <location>
        <begin position="183"/>
        <end position="204"/>
    </location>
</feature>
<dbReference type="AlphaFoldDB" id="A0A8H8RVJ5"/>
<evidence type="ECO:0000313" key="11">
    <source>
        <dbReference type="Proteomes" id="UP000462212"/>
    </source>
</evidence>
<dbReference type="SUPFAM" id="SSF103473">
    <property type="entry name" value="MFS general substrate transporter"/>
    <property type="match status" value="1"/>
</dbReference>
<dbReference type="Pfam" id="PF00083">
    <property type="entry name" value="Sugar_tr"/>
    <property type="match status" value="1"/>
</dbReference>
<feature type="transmembrane region" description="Helical" evidence="7">
    <location>
        <begin position="332"/>
        <end position="350"/>
    </location>
</feature>
<organism evidence="10 11">
    <name type="scientific">Lachnellula subtilissima</name>
    <dbReference type="NCBI Taxonomy" id="602034"/>
    <lineage>
        <taxon>Eukaryota</taxon>
        <taxon>Fungi</taxon>
        <taxon>Dikarya</taxon>
        <taxon>Ascomycota</taxon>
        <taxon>Pezizomycotina</taxon>
        <taxon>Leotiomycetes</taxon>
        <taxon>Helotiales</taxon>
        <taxon>Lachnaceae</taxon>
        <taxon>Lachnellula</taxon>
    </lineage>
</organism>
<feature type="chain" id="PRO_5034865516" evidence="8">
    <location>
        <begin position="35"/>
        <end position="547"/>
    </location>
</feature>
<feature type="transmembrane region" description="Helical" evidence="7">
    <location>
        <begin position="118"/>
        <end position="139"/>
    </location>
</feature>
<dbReference type="PANTHER" id="PTHR48022:SF31">
    <property type="entry name" value="HEXOSE TRANSPORTER"/>
    <property type="match status" value="1"/>
</dbReference>
<proteinExistence type="inferred from homology"/>